<evidence type="ECO:0000256" key="1">
    <source>
        <dbReference type="ARBA" id="ARBA00012528"/>
    </source>
</evidence>
<comment type="catalytic activity">
    <reaction evidence="2">
        <text>2 GTP = 3',3'-c-di-GMP + 2 diphosphate</text>
        <dbReference type="Rhea" id="RHEA:24898"/>
        <dbReference type="ChEBI" id="CHEBI:33019"/>
        <dbReference type="ChEBI" id="CHEBI:37565"/>
        <dbReference type="ChEBI" id="CHEBI:58805"/>
        <dbReference type="EC" id="2.7.7.65"/>
    </reaction>
</comment>
<dbReference type="PANTHER" id="PTHR45138:SF9">
    <property type="entry name" value="DIGUANYLATE CYCLASE DGCM-RELATED"/>
    <property type="match status" value="1"/>
</dbReference>
<dbReference type="Gene3D" id="3.40.50.2300">
    <property type="match status" value="1"/>
</dbReference>
<accession>A0A133XL04</accession>
<dbReference type="GO" id="GO:0052621">
    <property type="term" value="F:diguanylate cyclase activity"/>
    <property type="evidence" value="ECO:0007669"/>
    <property type="project" value="UniProtKB-EC"/>
</dbReference>
<dbReference type="GO" id="GO:0043709">
    <property type="term" value="P:cell adhesion involved in single-species biofilm formation"/>
    <property type="evidence" value="ECO:0007669"/>
    <property type="project" value="TreeGrafter"/>
</dbReference>
<dbReference type="EMBL" id="LODL01000010">
    <property type="protein sequence ID" value="KXB31624.1"/>
    <property type="molecule type" value="Genomic_DNA"/>
</dbReference>
<dbReference type="InterPro" id="IPR011006">
    <property type="entry name" value="CheY-like_superfamily"/>
</dbReference>
<evidence type="ECO:0000259" key="5">
    <source>
        <dbReference type="PROSITE" id="PS50887"/>
    </source>
</evidence>
<dbReference type="PROSITE" id="PS50887">
    <property type="entry name" value="GGDEF"/>
    <property type="match status" value="1"/>
</dbReference>
<dbReference type="InterPro" id="IPR001789">
    <property type="entry name" value="Sig_transdc_resp-reg_receiver"/>
</dbReference>
<dbReference type="PANTHER" id="PTHR45138">
    <property type="entry name" value="REGULATORY COMPONENTS OF SENSORY TRANSDUCTION SYSTEM"/>
    <property type="match status" value="1"/>
</dbReference>
<dbReference type="InterPro" id="IPR029787">
    <property type="entry name" value="Nucleotide_cyclase"/>
</dbReference>
<dbReference type="GO" id="GO:1902201">
    <property type="term" value="P:negative regulation of bacterial-type flagellum-dependent cell motility"/>
    <property type="evidence" value="ECO:0007669"/>
    <property type="project" value="TreeGrafter"/>
</dbReference>
<dbReference type="Pfam" id="PF00072">
    <property type="entry name" value="Response_reg"/>
    <property type="match status" value="1"/>
</dbReference>
<evidence type="ECO:0000313" key="6">
    <source>
        <dbReference type="EMBL" id="KXB31624.1"/>
    </source>
</evidence>
<dbReference type="CDD" id="cd01949">
    <property type="entry name" value="GGDEF"/>
    <property type="match status" value="1"/>
</dbReference>
<dbReference type="FunFam" id="3.30.70.270:FF:000001">
    <property type="entry name" value="Diguanylate cyclase domain protein"/>
    <property type="match status" value="1"/>
</dbReference>
<evidence type="ECO:0000256" key="3">
    <source>
        <dbReference type="PROSITE-ProRule" id="PRU00169"/>
    </source>
</evidence>
<dbReference type="InterPro" id="IPR050469">
    <property type="entry name" value="Diguanylate_Cyclase"/>
</dbReference>
<dbReference type="SUPFAM" id="SSF55073">
    <property type="entry name" value="Nucleotide cyclase"/>
    <property type="match status" value="1"/>
</dbReference>
<keyword evidence="3" id="KW-0597">Phosphoprotein</keyword>
<keyword evidence="7" id="KW-1185">Reference proteome</keyword>
<dbReference type="Pfam" id="PF00990">
    <property type="entry name" value="GGDEF"/>
    <property type="match status" value="1"/>
</dbReference>
<comment type="caution">
    <text evidence="6">The sequence shown here is derived from an EMBL/GenBank/DDBJ whole genome shotgun (WGS) entry which is preliminary data.</text>
</comment>
<sequence>MNQRQTVLVVDDEKQNRTLLAELLKDDCRVALAGNGNQALDRAHELQPDLILLDVMMPDMNGYQVIQALKNDDTTRQIPVIFISALDSPADEERGLDLGAVDYITKPFHPSIVRKRVRNHLQSVHHRHLLENLAMIDSLTEIANRRRYDEALEHEWRRGARNGSPLSLAIIDVDHFKAYNDRLGHAEGDHVLRQIARALSAFVRRPGDLIARYGGEEFVLLLPETDAQAAAEIGEEIRASIENLHLAHPNSPVSNYITISLGGTTLIPNGGQVAPLFFQIADDALYAAKADGRNRAFWRQRTD</sequence>
<dbReference type="CDD" id="cd19920">
    <property type="entry name" value="REC_PA4781-like"/>
    <property type="match status" value="1"/>
</dbReference>
<dbReference type="EC" id="2.7.7.65" evidence="1"/>
<dbReference type="NCBIfam" id="TIGR00254">
    <property type="entry name" value="GGDEF"/>
    <property type="match status" value="1"/>
</dbReference>
<dbReference type="SMART" id="SM00448">
    <property type="entry name" value="REC"/>
    <property type="match status" value="1"/>
</dbReference>
<dbReference type="Proteomes" id="UP000070186">
    <property type="component" value="Unassembled WGS sequence"/>
</dbReference>
<evidence type="ECO:0000313" key="7">
    <source>
        <dbReference type="Proteomes" id="UP000070186"/>
    </source>
</evidence>
<dbReference type="SMART" id="SM00267">
    <property type="entry name" value="GGDEF"/>
    <property type="match status" value="1"/>
</dbReference>
<dbReference type="AlphaFoldDB" id="A0A133XL04"/>
<dbReference type="SUPFAM" id="SSF52172">
    <property type="entry name" value="CheY-like"/>
    <property type="match status" value="1"/>
</dbReference>
<name>A0A133XL04_9RHOO</name>
<dbReference type="STRING" id="281362.AT959_04470"/>
<dbReference type="InterPro" id="IPR043128">
    <property type="entry name" value="Rev_trsase/Diguanyl_cyclase"/>
</dbReference>
<dbReference type="GO" id="GO:0000160">
    <property type="term" value="P:phosphorelay signal transduction system"/>
    <property type="evidence" value="ECO:0007669"/>
    <property type="project" value="InterPro"/>
</dbReference>
<feature type="domain" description="Response regulatory" evidence="4">
    <location>
        <begin position="6"/>
        <end position="121"/>
    </location>
</feature>
<proteinExistence type="predicted"/>
<dbReference type="PROSITE" id="PS50110">
    <property type="entry name" value="RESPONSE_REGULATORY"/>
    <property type="match status" value="1"/>
</dbReference>
<dbReference type="RefSeq" id="WP_066881037.1">
    <property type="nucleotide sequence ID" value="NZ_LODL01000010.1"/>
</dbReference>
<dbReference type="GO" id="GO:0005886">
    <property type="term" value="C:plasma membrane"/>
    <property type="evidence" value="ECO:0007669"/>
    <property type="project" value="TreeGrafter"/>
</dbReference>
<evidence type="ECO:0000259" key="4">
    <source>
        <dbReference type="PROSITE" id="PS50110"/>
    </source>
</evidence>
<dbReference type="Gene3D" id="3.30.70.270">
    <property type="match status" value="1"/>
</dbReference>
<organism evidence="6 7">
    <name type="scientific">Dechloromonas denitrificans</name>
    <dbReference type="NCBI Taxonomy" id="281362"/>
    <lineage>
        <taxon>Bacteria</taxon>
        <taxon>Pseudomonadati</taxon>
        <taxon>Pseudomonadota</taxon>
        <taxon>Betaproteobacteria</taxon>
        <taxon>Rhodocyclales</taxon>
        <taxon>Azonexaceae</taxon>
        <taxon>Dechloromonas</taxon>
    </lineage>
</organism>
<dbReference type="InterPro" id="IPR000160">
    <property type="entry name" value="GGDEF_dom"/>
</dbReference>
<gene>
    <name evidence="6" type="ORF">AT959_04470</name>
</gene>
<reference evidence="6 7" key="1">
    <citation type="submission" date="2015-12" db="EMBL/GenBank/DDBJ databases">
        <title>Nitrous oxide reduction kinetics distinguish bacteria harboring typical versus atypical NosZ.</title>
        <authorList>
            <person name="Yoon S."/>
            <person name="Nissen S."/>
            <person name="Park D."/>
            <person name="Sanford R.A."/>
            <person name="Loeffler F.E."/>
        </authorList>
    </citation>
    <scope>NUCLEOTIDE SEQUENCE [LARGE SCALE GENOMIC DNA]</scope>
    <source>
        <strain evidence="6 7">ATCC BAA-841</strain>
    </source>
</reference>
<feature type="modified residue" description="4-aspartylphosphate" evidence="3">
    <location>
        <position position="54"/>
    </location>
</feature>
<protein>
    <recommendedName>
        <fullName evidence="1">diguanylate cyclase</fullName>
        <ecNumber evidence="1">2.7.7.65</ecNumber>
    </recommendedName>
</protein>
<evidence type="ECO:0000256" key="2">
    <source>
        <dbReference type="ARBA" id="ARBA00034247"/>
    </source>
</evidence>
<feature type="domain" description="GGDEF" evidence="5">
    <location>
        <begin position="164"/>
        <end position="301"/>
    </location>
</feature>